<organism evidence="1">
    <name type="scientific">bioreactor metagenome</name>
    <dbReference type="NCBI Taxonomy" id="1076179"/>
    <lineage>
        <taxon>unclassified sequences</taxon>
        <taxon>metagenomes</taxon>
        <taxon>ecological metagenomes</taxon>
    </lineage>
</organism>
<reference evidence="1" key="1">
    <citation type="submission" date="2019-08" db="EMBL/GenBank/DDBJ databases">
        <authorList>
            <person name="Kucharzyk K."/>
            <person name="Murdoch R.W."/>
            <person name="Higgins S."/>
            <person name="Loffler F."/>
        </authorList>
    </citation>
    <scope>NUCLEOTIDE SEQUENCE</scope>
</reference>
<dbReference type="AlphaFoldDB" id="A0A644Z5W6"/>
<gene>
    <name evidence="1" type="ORF">SDC9_82805</name>
</gene>
<dbReference type="EMBL" id="VSSQ01007534">
    <property type="protein sequence ID" value="MPM36210.1"/>
    <property type="molecule type" value="Genomic_DNA"/>
</dbReference>
<proteinExistence type="predicted"/>
<comment type="caution">
    <text evidence="1">The sequence shown here is derived from an EMBL/GenBank/DDBJ whole genome shotgun (WGS) entry which is preliminary data.</text>
</comment>
<accession>A0A644Z5W6</accession>
<protein>
    <submittedName>
        <fullName evidence="1">Uncharacterized protein</fullName>
    </submittedName>
</protein>
<evidence type="ECO:0000313" key="1">
    <source>
        <dbReference type="EMBL" id="MPM36210.1"/>
    </source>
</evidence>
<sequence>MRQPYLLFGYQAQLGSQNNTTGMTAPRLEVEPGIVVYMVWRACIAKDGLHKIEVGNQRARSKEPYLHSPFGANTLYLGAYQRPQEKGNKNLGLFAIIMGEGQVKEITLHDCRPFQQMGCSNCRHSLFVVGDGQPSLGNMENPFGCPPVVLWVVQDTLFNPV</sequence>
<name>A0A644Z5W6_9ZZZZ</name>